<dbReference type="FunFam" id="3.90.215.10:FF:000001">
    <property type="entry name" value="Tenascin isoform 1"/>
    <property type="match status" value="1"/>
</dbReference>
<dbReference type="InterPro" id="IPR050373">
    <property type="entry name" value="Fibrinogen_C-term_domain"/>
</dbReference>
<evidence type="ECO:0000256" key="1">
    <source>
        <dbReference type="ARBA" id="ARBA00023157"/>
    </source>
</evidence>
<dbReference type="PROSITE" id="PS51406">
    <property type="entry name" value="FIBRINOGEN_C_2"/>
    <property type="match status" value="1"/>
</dbReference>
<dbReference type="SMART" id="SM00186">
    <property type="entry name" value="FBG"/>
    <property type="match status" value="1"/>
</dbReference>
<sequence>MVNSDATQESDAGHKSDRNYSDAERCVCSPEININPPGCTDTVVSSNQDRILSELQDTKRQMEDMQAALSNHQDIVSSALRDIRLQLETLQLEHKYFPKDCLGYLESGEISGVYIIKPVGSIAPIQVYCDMDTDNGGWTVFQRRKDGSVDFYRDFASYREGFGEPDREFWLGNNNLHYLTSQGNYQLRVDLSDFENNTAYAVYDSFSIASASDNYRLSVGGYSGTAGDSLMYHNKQEFTTKDRDNDPHSTIQCAEFRQGAWWYNSCAYSNLNGKYLGDVQRKEGITWEKWKNDLSPFKTSEMKIRLNE</sequence>
<feature type="compositionally biased region" description="Basic and acidic residues" evidence="3">
    <location>
        <begin position="11"/>
        <end position="20"/>
    </location>
</feature>
<accession>A0A913Z6V3</accession>
<dbReference type="PROSITE" id="PS00514">
    <property type="entry name" value="FIBRINOGEN_C_1"/>
    <property type="match status" value="1"/>
</dbReference>
<dbReference type="RefSeq" id="XP_038047543.1">
    <property type="nucleotide sequence ID" value="XM_038191615.1"/>
</dbReference>
<dbReference type="Gene3D" id="3.90.215.10">
    <property type="entry name" value="Gamma Fibrinogen, chain A, domain 1"/>
    <property type="match status" value="1"/>
</dbReference>
<dbReference type="Proteomes" id="UP000887568">
    <property type="component" value="Unplaced"/>
</dbReference>
<dbReference type="Pfam" id="PF00147">
    <property type="entry name" value="Fibrinogen_C"/>
    <property type="match status" value="1"/>
</dbReference>
<dbReference type="NCBIfam" id="NF040941">
    <property type="entry name" value="GGGWT_bact"/>
    <property type="match status" value="1"/>
</dbReference>
<name>A0A913Z6V3_PATMI</name>
<dbReference type="GO" id="GO:0005615">
    <property type="term" value="C:extracellular space"/>
    <property type="evidence" value="ECO:0007669"/>
    <property type="project" value="TreeGrafter"/>
</dbReference>
<dbReference type="EnsemblMetazoa" id="XM_038191615.1">
    <property type="protein sequence ID" value="XP_038047543.1"/>
    <property type="gene ID" value="LOC119721536"/>
</dbReference>
<evidence type="ECO:0000259" key="4">
    <source>
        <dbReference type="PROSITE" id="PS51406"/>
    </source>
</evidence>
<dbReference type="PANTHER" id="PTHR19143:SF458">
    <property type="entry name" value="FIBRINOGEN C-TERMINAL DOMAIN-CONTAINING PROTEIN-RELATED"/>
    <property type="match status" value="1"/>
</dbReference>
<reference evidence="5" key="1">
    <citation type="submission" date="2022-11" db="UniProtKB">
        <authorList>
            <consortium name="EnsemblMetazoa"/>
        </authorList>
    </citation>
    <scope>IDENTIFICATION</scope>
</reference>
<evidence type="ECO:0000313" key="6">
    <source>
        <dbReference type="Proteomes" id="UP000887568"/>
    </source>
</evidence>
<feature type="compositionally biased region" description="Polar residues" evidence="3">
    <location>
        <begin position="1"/>
        <end position="10"/>
    </location>
</feature>
<dbReference type="GeneID" id="119721536"/>
<organism evidence="5 6">
    <name type="scientific">Patiria miniata</name>
    <name type="common">Bat star</name>
    <name type="synonym">Asterina miniata</name>
    <dbReference type="NCBI Taxonomy" id="46514"/>
    <lineage>
        <taxon>Eukaryota</taxon>
        <taxon>Metazoa</taxon>
        <taxon>Echinodermata</taxon>
        <taxon>Eleutherozoa</taxon>
        <taxon>Asterozoa</taxon>
        <taxon>Asteroidea</taxon>
        <taxon>Valvatacea</taxon>
        <taxon>Valvatida</taxon>
        <taxon>Asterinidae</taxon>
        <taxon>Patiria</taxon>
    </lineage>
</organism>
<evidence type="ECO:0000256" key="2">
    <source>
        <dbReference type="SAM" id="Coils"/>
    </source>
</evidence>
<keyword evidence="1" id="KW-1015">Disulfide bond</keyword>
<protein>
    <recommendedName>
        <fullName evidence="4">Fibrinogen C-terminal domain-containing protein</fullName>
    </recommendedName>
</protein>
<dbReference type="SUPFAM" id="SSF56496">
    <property type="entry name" value="Fibrinogen C-terminal domain-like"/>
    <property type="match status" value="1"/>
</dbReference>
<dbReference type="AlphaFoldDB" id="A0A913Z6V3"/>
<dbReference type="CDD" id="cd00087">
    <property type="entry name" value="FReD"/>
    <property type="match status" value="1"/>
</dbReference>
<dbReference type="OMA" id="NTIIMAD"/>
<dbReference type="PANTHER" id="PTHR19143">
    <property type="entry name" value="FIBRINOGEN/TENASCIN/ANGIOPOEITIN"/>
    <property type="match status" value="1"/>
</dbReference>
<dbReference type="InterPro" id="IPR020837">
    <property type="entry name" value="Fibrinogen_CS"/>
</dbReference>
<evidence type="ECO:0000256" key="3">
    <source>
        <dbReference type="SAM" id="MobiDB-lite"/>
    </source>
</evidence>
<dbReference type="InterPro" id="IPR002181">
    <property type="entry name" value="Fibrinogen_a/b/g_C_dom"/>
</dbReference>
<dbReference type="OrthoDB" id="6145874at2759"/>
<keyword evidence="2" id="KW-0175">Coiled coil</keyword>
<keyword evidence="6" id="KW-1185">Reference proteome</keyword>
<dbReference type="InterPro" id="IPR036056">
    <property type="entry name" value="Fibrinogen-like_C"/>
</dbReference>
<dbReference type="InterPro" id="IPR014716">
    <property type="entry name" value="Fibrinogen_a/b/g_C_1"/>
</dbReference>
<proteinExistence type="predicted"/>
<evidence type="ECO:0000313" key="5">
    <source>
        <dbReference type="EnsemblMetazoa" id="XP_038047543.1"/>
    </source>
</evidence>
<feature type="coiled-coil region" evidence="2">
    <location>
        <begin position="48"/>
        <end position="75"/>
    </location>
</feature>
<feature type="region of interest" description="Disordered" evidence="3">
    <location>
        <begin position="1"/>
        <end position="20"/>
    </location>
</feature>
<feature type="domain" description="Fibrinogen C-terminal" evidence="4">
    <location>
        <begin position="92"/>
        <end position="308"/>
    </location>
</feature>